<dbReference type="InterPro" id="IPR026960">
    <property type="entry name" value="RVT-Znf"/>
</dbReference>
<evidence type="ECO:0000313" key="2">
    <source>
        <dbReference type="EMBL" id="KAE8659924.1"/>
    </source>
</evidence>
<organism evidence="2 3">
    <name type="scientific">Hibiscus syriacus</name>
    <name type="common">Rose of Sharon</name>
    <dbReference type="NCBI Taxonomy" id="106335"/>
    <lineage>
        <taxon>Eukaryota</taxon>
        <taxon>Viridiplantae</taxon>
        <taxon>Streptophyta</taxon>
        <taxon>Embryophyta</taxon>
        <taxon>Tracheophyta</taxon>
        <taxon>Spermatophyta</taxon>
        <taxon>Magnoliopsida</taxon>
        <taxon>eudicotyledons</taxon>
        <taxon>Gunneridae</taxon>
        <taxon>Pentapetalae</taxon>
        <taxon>rosids</taxon>
        <taxon>malvids</taxon>
        <taxon>Malvales</taxon>
        <taxon>Malvaceae</taxon>
        <taxon>Malvoideae</taxon>
        <taxon>Hibiscus</taxon>
    </lineage>
</organism>
<proteinExistence type="predicted"/>
<dbReference type="EMBL" id="VEPZ02001735">
    <property type="protein sequence ID" value="KAE8659924.1"/>
    <property type="molecule type" value="Genomic_DNA"/>
</dbReference>
<evidence type="ECO:0000313" key="3">
    <source>
        <dbReference type="Proteomes" id="UP000436088"/>
    </source>
</evidence>
<dbReference type="PROSITE" id="PS50878">
    <property type="entry name" value="RT_POL"/>
    <property type="match status" value="1"/>
</dbReference>
<dbReference type="AlphaFoldDB" id="A0A6A2XYV0"/>
<comment type="caution">
    <text evidence="2">The sequence shown here is derived from an EMBL/GenBank/DDBJ whole genome shotgun (WGS) entry which is preliminary data.</text>
</comment>
<accession>A0A6A2XYV0</accession>
<dbReference type="PANTHER" id="PTHR36617:SF5">
    <property type="entry name" value="OS05G0421675 PROTEIN"/>
    <property type="match status" value="1"/>
</dbReference>
<dbReference type="Proteomes" id="UP000436088">
    <property type="component" value="Unassembled WGS sequence"/>
</dbReference>
<feature type="domain" description="Reverse transcriptase" evidence="1">
    <location>
        <begin position="1"/>
        <end position="101"/>
    </location>
</feature>
<reference evidence="2" key="1">
    <citation type="submission" date="2019-09" db="EMBL/GenBank/DDBJ databases">
        <title>Draft genome information of white flower Hibiscus syriacus.</title>
        <authorList>
            <person name="Kim Y.-M."/>
        </authorList>
    </citation>
    <scope>NUCLEOTIDE SEQUENCE [LARGE SCALE GENOMIC DNA]</scope>
    <source>
        <strain evidence="2">YM2019G1</strain>
    </source>
</reference>
<keyword evidence="3" id="KW-1185">Reference proteome</keyword>
<name>A0A6A2XYV0_HIBSY</name>
<gene>
    <name evidence="2" type="ORF">F3Y22_tig00116960pilonHSYRG00031</name>
</gene>
<dbReference type="PANTHER" id="PTHR36617">
    <property type="entry name" value="PROTEIN, PUTATIVE-RELATED"/>
    <property type="match status" value="1"/>
</dbReference>
<protein>
    <recommendedName>
        <fullName evidence="1">Reverse transcriptase domain-containing protein</fullName>
    </recommendedName>
</protein>
<sequence>MLKKATGIGLCSGVRVGAGNLVLSHIQFADDLLVFSDANAMSLKTFSRVLKISELVAGLKLNLKKSKIFGINVDENMINSWALSINCGWASLPSSYLGLPLGHKRNSISLWQPVVWTKFNLVSRAGNTVADLIDKLIASFVWKGNSDRGIYWLNWRTVCGLKSRGVWGYLILEPEIHLCLTSGFGASVRRVKAFGKIIVAKYNYNPQSLLPKEVSLRSYSWVWRSIVNPVASQVGNLRADFIHIMGNGENIDFWNDCWSEANSLKLSFPRIYGLACKKSGMIYEFGVWSNGIWEWKIELRRGMFEWENVLWMSFLVVVNNVVSLVPAADKLKWVRSSDGRYTPKGFCNFVASLGKMEDPVWKAVWCKYVPPKVAELVWKAMNQRLPVIPVLIKRGVHISDQPLCPFCNSWPESINHILFHCQSVWQIWQ</sequence>
<dbReference type="InterPro" id="IPR000477">
    <property type="entry name" value="RT_dom"/>
</dbReference>
<dbReference type="Pfam" id="PF13966">
    <property type="entry name" value="zf-RVT"/>
    <property type="match status" value="1"/>
</dbReference>
<evidence type="ECO:0000259" key="1">
    <source>
        <dbReference type="PROSITE" id="PS50878"/>
    </source>
</evidence>